<gene>
    <name evidence="1" type="ORF">JOC54_001881</name>
</gene>
<dbReference type="InterPro" id="IPR058870">
    <property type="entry name" value="YuzC"/>
</dbReference>
<protein>
    <submittedName>
        <fullName evidence="1">Uncharacterized protein</fullName>
    </submittedName>
</protein>
<comment type="caution">
    <text evidence="1">The sequence shown here is derived from an EMBL/GenBank/DDBJ whole genome shotgun (WGS) entry which is preliminary data.</text>
</comment>
<proteinExistence type="predicted"/>
<reference evidence="1" key="1">
    <citation type="submission" date="2021-01" db="EMBL/GenBank/DDBJ databases">
        <title>Genomic Encyclopedia of Type Strains, Phase IV (KMG-IV): sequencing the most valuable type-strain genomes for metagenomic binning, comparative biology and taxonomic classification.</title>
        <authorList>
            <person name="Goeker M."/>
        </authorList>
    </citation>
    <scope>NUCLEOTIDE SEQUENCE</scope>
    <source>
        <strain evidence="1">DSM 21943</strain>
    </source>
</reference>
<dbReference type="RefSeq" id="WP_035418081.1">
    <property type="nucleotide sequence ID" value="NZ_JAFBCV010000005.1"/>
</dbReference>
<dbReference type="Pfam" id="PF26344">
    <property type="entry name" value="YuzC"/>
    <property type="match status" value="1"/>
</dbReference>
<keyword evidence="2" id="KW-1185">Reference proteome</keyword>
<accession>A0ABS2SSY9</accession>
<organism evidence="1 2">
    <name type="scientific">Shouchella xiaoxiensis</name>
    <dbReference type="NCBI Taxonomy" id="766895"/>
    <lineage>
        <taxon>Bacteria</taxon>
        <taxon>Bacillati</taxon>
        <taxon>Bacillota</taxon>
        <taxon>Bacilli</taxon>
        <taxon>Bacillales</taxon>
        <taxon>Bacillaceae</taxon>
        <taxon>Shouchella</taxon>
    </lineage>
</organism>
<evidence type="ECO:0000313" key="1">
    <source>
        <dbReference type="EMBL" id="MBM7838622.1"/>
    </source>
</evidence>
<dbReference type="Proteomes" id="UP001179280">
    <property type="component" value="Unassembled WGS sequence"/>
</dbReference>
<sequence>MYFDRAYYRNSPNGYYSFVRPEFPAINTIQFSQSVQQFEYLIQQSQLLLKRLEDKSFAYHLMDAAQKSDKPKVDQMIRSIPGLTVVANINYSPTGVVFQLQSPAVEDGADCCSLSIVLKWS</sequence>
<evidence type="ECO:0000313" key="2">
    <source>
        <dbReference type="Proteomes" id="UP001179280"/>
    </source>
</evidence>
<dbReference type="EMBL" id="JAFBCV010000005">
    <property type="protein sequence ID" value="MBM7838622.1"/>
    <property type="molecule type" value="Genomic_DNA"/>
</dbReference>
<name>A0ABS2SSY9_9BACI</name>